<evidence type="ECO:0000313" key="2">
    <source>
        <dbReference type="EMBL" id="GEV37942.1"/>
    </source>
</evidence>
<feature type="transmembrane region" description="Helical" evidence="1">
    <location>
        <begin position="26"/>
        <end position="53"/>
    </location>
</feature>
<evidence type="ECO:0008006" key="3">
    <source>
        <dbReference type="Google" id="ProtNLM"/>
    </source>
</evidence>
<keyword evidence="1" id="KW-1133">Transmembrane helix</keyword>
<keyword evidence="1" id="KW-0472">Membrane</keyword>
<dbReference type="EMBL" id="BKCJ010021860">
    <property type="protein sequence ID" value="GEV37942.1"/>
    <property type="molecule type" value="Genomic_DNA"/>
</dbReference>
<evidence type="ECO:0000256" key="1">
    <source>
        <dbReference type="SAM" id="Phobius"/>
    </source>
</evidence>
<dbReference type="AlphaFoldDB" id="A0A699GNF8"/>
<accession>A0A699GNF8</accession>
<comment type="caution">
    <text evidence="2">The sequence shown here is derived from an EMBL/GenBank/DDBJ whole genome shotgun (WGS) entry which is preliminary data.</text>
</comment>
<dbReference type="Gene3D" id="2.40.70.10">
    <property type="entry name" value="Acid Proteases"/>
    <property type="match status" value="1"/>
</dbReference>
<organism evidence="2">
    <name type="scientific">Tanacetum cinerariifolium</name>
    <name type="common">Dalmatian daisy</name>
    <name type="synonym">Chrysanthemum cinerariifolium</name>
    <dbReference type="NCBI Taxonomy" id="118510"/>
    <lineage>
        <taxon>Eukaryota</taxon>
        <taxon>Viridiplantae</taxon>
        <taxon>Streptophyta</taxon>
        <taxon>Embryophyta</taxon>
        <taxon>Tracheophyta</taxon>
        <taxon>Spermatophyta</taxon>
        <taxon>Magnoliopsida</taxon>
        <taxon>eudicotyledons</taxon>
        <taxon>Gunneridae</taxon>
        <taxon>Pentapetalae</taxon>
        <taxon>asterids</taxon>
        <taxon>campanulids</taxon>
        <taxon>Asterales</taxon>
        <taxon>Asteraceae</taxon>
        <taxon>Asteroideae</taxon>
        <taxon>Anthemideae</taxon>
        <taxon>Anthemidinae</taxon>
        <taxon>Tanacetum</taxon>
    </lineage>
</organism>
<reference evidence="2" key="1">
    <citation type="journal article" date="2019" name="Sci. Rep.">
        <title>Draft genome of Tanacetum cinerariifolium, the natural source of mosquito coil.</title>
        <authorList>
            <person name="Yamashiro T."/>
            <person name="Shiraishi A."/>
            <person name="Satake H."/>
            <person name="Nakayama K."/>
        </authorList>
    </citation>
    <scope>NUCLEOTIDE SEQUENCE</scope>
</reference>
<dbReference type="InterPro" id="IPR021109">
    <property type="entry name" value="Peptidase_aspartic_dom_sf"/>
</dbReference>
<gene>
    <name evidence="2" type="ORF">Tci_109919</name>
</gene>
<sequence>MVKLNTRCSAALQNELPPKEKDPGSFVLPCIIGNTMVSNALAYLGVSISVMLFSMFKPLGLGNPRPVRMVIKMENRSMQSPKRMVKYVLVKIHKFIFPVDFVILDIIKDDKVPIIVGRPMLDTTHARIDGAKDLEELLMDDDINGDLGNFLQDNDLLPDYKDSGATPLSLNKSSSGS</sequence>
<proteinExistence type="predicted"/>
<keyword evidence="1" id="KW-0812">Transmembrane</keyword>
<dbReference type="PANTHER" id="PTHR33067:SF35">
    <property type="entry name" value="ASPARTIC PEPTIDASE DDI1-TYPE DOMAIN-CONTAINING PROTEIN"/>
    <property type="match status" value="1"/>
</dbReference>
<dbReference type="PANTHER" id="PTHR33067">
    <property type="entry name" value="RNA-DIRECTED DNA POLYMERASE-RELATED"/>
    <property type="match status" value="1"/>
</dbReference>
<protein>
    <recommendedName>
        <fullName evidence="3">Reverse transcriptase domain-containing protein</fullName>
    </recommendedName>
</protein>
<name>A0A699GNF8_TANCI</name>